<proteinExistence type="predicted"/>
<reference evidence="1" key="1">
    <citation type="journal article" date="2008" name="Genomics">
        <title>Large-insert genome analysis technology detects structural variation in Pseudomonas aeruginosa clinical strains from cystic fibrosis patients.</title>
        <authorList>
            <person name="Hayden H.S."/>
            <person name="Gillett W."/>
            <person name="Saenphimmachak C."/>
            <person name="Lim R."/>
            <person name="Zhou Y."/>
            <person name="Jacobs M.A."/>
            <person name="Chang J."/>
            <person name="Rohmer L."/>
            <person name="D'Argenio D.A."/>
            <person name="Palmieri A."/>
            <person name="Levy R."/>
            <person name="Haugen E."/>
            <person name="Wong G.K."/>
            <person name="Brittnacher M.J."/>
            <person name="Burns J.L."/>
            <person name="Miller S.I."/>
            <person name="Olson M.V."/>
            <person name="Kaul R."/>
        </authorList>
    </citation>
    <scope>NUCLEOTIDE SEQUENCE</scope>
    <source>
        <strain evidence="1">PACS171b</strain>
    </source>
</reference>
<accession>B3G210</accession>
<dbReference type="EMBL" id="EU595747">
    <property type="protein sequence ID" value="ACD39072.1"/>
    <property type="molecule type" value="Genomic_DNA"/>
</dbReference>
<gene>
    <name evidence="1" type="ORF">PACL_0284</name>
</gene>
<protein>
    <submittedName>
        <fullName evidence="1">Uncharacterized protein</fullName>
    </submittedName>
</protein>
<dbReference type="AlphaFoldDB" id="B3G210"/>
<evidence type="ECO:0000313" key="1">
    <source>
        <dbReference type="EMBL" id="ACD39072.1"/>
    </source>
</evidence>
<organism evidence="1">
    <name type="scientific">Pseudomonas aeruginosa</name>
    <dbReference type="NCBI Taxonomy" id="287"/>
    <lineage>
        <taxon>Bacteria</taxon>
        <taxon>Pseudomonadati</taxon>
        <taxon>Pseudomonadota</taxon>
        <taxon>Gammaproteobacteria</taxon>
        <taxon>Pseudomonadales</taxon>
        <taxon>Pseudomonadaceae</taxon>
        <taxon>Pseudomonas</taxon>
    </lineage>
</organism>
<name>B3G210_PSEAI</name>
<sequence>MPFRLRPRVAIRGSRLPYLAHCHRNRRRKTELGKEVPMAQLRMINEPGLVEQVQSSLYEAGMISLTEVRDCFSNPRIRDFYVRDLDASGLPLAGISALSEISMLADNWQKTYAISLDGWRDRQGSLQLVDGFHFRDPSISIVQVWYCDPLEIHSHELSWLLALAVSFTDCELRRCERTCGAINEVLLPHGFALEDSWF</sequence>